<keyword evidence="3 8" id="KW-0347">Helicase</keyword>
<feature type="domain" description="Helicase C-terminal" evidence="7">
    <location>
        <begin position="448"/>
        <end position="644"/>
    </location>
</feature>
<evidence type="ECO:0000256" key="1">
    <source>
        <dbReference type="ARBA" id="ARBA00022741"/>
    </source>
</evidence>
<proteinExistence type="evidence at transcript level"/>
<feature type="domain" description="Helicase ATP-binding" evidence="6">
    <location>
        <begin position="169"/>
        <end position="335"/>
    </location>
</feature>
<dbReference type="InterPro" id="IPR027417">
    <property type="entry name" value="P-loop_NTPase"/>
</dbReference>
<dbReference type="PANTHER" id="PTHR18934:SF99">
    <property type="entry name" value="ATP-DEPENDENT RNA HELICASE DHX37-RELATED"/>
    <property type="match status" value="1"/>
</dbReference>
<evidence type="ECO:0000256" key="4">
    <source>
        <dbReference type="ARBA" id="ARBA00022840"/>
    </source>
</evidence>
<dbReference type="GO" id="GO:0016787">
    <property type="term" value="F:hydrolase activity"/>
    <property type="evidence" value="ECO:0007669"/>
    <property type="project" value="UniProtKB-KW"/>
</dbReference>
<keyword evidence="2" id="KW-0378">Hydrolase</keyword>
<evidence type="ECO:0000259" key="6">
    <source>
        <dbReference type="PROSITE" id="PS51192"/>
    </source>
</evidence>
<gene>
    <name evidence="8" type="primary">EMA1</name>
</gene>
<reference evidence="8" key="1">
    <citation type="journal article" date="2008" name="Genes Dev.">
        <title>Study of an RNA helicase implicates small RNA-noncoding RNA interactions in programmed DNA elimination in Tetrahymena.</title>
        <authorList>
            <person name="Aronica L."/>
            <person name="Bednenko J."/>
            <person name="Noto T."/>
            <person name="Desouza L.V."/>
            <person name="Siu K.W.M."/>
            <person name="Loidl J."/>
            <person name="Pearlman R.E."/>
            <person name="Gorovsky M.A."/>
            <person name="Mochizuki K."/>
        </authorList>
    </citation>
    <scope>NUCLEOTIDE SEQUENCE</scope>
</reference>
<sequence length="1769" mass="208470">MSNVNYKRPFQKMSVLIENASSEKTQSKAQDQDIQIINEPEKIKKIKLISDITKEYSKINPSSVQLSEKRNEKNQEKRNSFQINDVPKNTLFLNSGNRQDKFGEGQEDFMKFDEEIQISNTIVKEEIVVEEDQNNSNNRNKKKVFYEFNEPISPEQEELPVHENRLSILETIKNNSVIVISGNTGCGKSTQIPKFIACDDTSTKIIVTQPRRVAAIALAERVSQELKSNLGQRVGYQIGQDSNFNRNTQILYVTIGIFLQKLINDPDQFLREYTHIILDEVHERGIESDFGLIALKTFLSQHKNRNSIKLIVMSATLNKDIFLNYFSTTELNNLEKEIKEDQDCQEYYFDSSKFSEQLKITKQNDDYSNWGQQKAHQTWNDQDDHDDTYEKMQKMICRFNCKYESNQKNYVEIQVVQKYKIQTVWLEDLKDTQKLCNKNYFNARKPELNEDLYKIVAKEIKRVQFQEEPMLRSYKKGDILVFLPGYNEIVKLHSILDQIMMEFKQTNQSIYNQNKYKIIELHSCLGDINTKELFGRNQDYTKIILATNIAESSITIPNCFVVFDFCLTKEINYNPSSGIEKLELQWASKASITQRAGRTGRNCNGVNIRLVPKQFFMAEIKDYQTPEILRCPIEKVILKIKILDEGESDYQKIHLSDDDDVEQNNLIEEIIKEKQSEKSKKKRLNFSTDFDDIDYMKQFDTKPVFDGQDTAFLIAGPITKNKSKKQQLENSQNLRLFEDPVRVLQRAIEAPDDYSICQSMENLMSVGALKLKKIQYTDTQKEKIKVKVTKLGRFYNDMPCDLKLAKFICFGYFFDCLIECITIASIYSQRKSFFNPFYKISGNLKQIDQFTDLIFRYDQGQESDMILELKIFQEWENEFFQSQLEFIKLRKESKMQSRQIRQESEQNDFLSLDQSIPKILSEEQLKLPLSKQLELLKNSSNHPQNQDSSIAPTLSFQQYLPDRSSEEKPLKGIIDRYFIEEFKKKRASREELQWCEKHFCDPKVLREILSTREDLKQRIPKEAGSMYDIFEFKDLNDDSHLMKIKFCLAGAFNKYTLKSDIFDIKEMQKIRQYLLVEQMDPFSTIIIENTVYGFQSLSINDKDIIIKKIIDGVNHFIKTKQLFKELDDPYENVEALNNNFVSKIKLKYSSVYIEFKKFSKLPILLKQIMTFKKRYFNFIKLQDKDTNIKEISATIFLDKKIDFDQIFIKQQNNFKYAYEAKLNISNQKLNRLVSLESDSINLVTLGDYNRHKYLVASELMCRGHRVVAQGITVMPPNFPLFLAFAALIFGSQCYVNCDKDGKKYEGVNVDSVEIEIDHYMLDNDIKEINDIRRELRACLDEDSFFNGQANLQLDLWNKVKRKLLSRVMMRHVDSEKWEDIYSKEYLNGTFSVNVEEQNKQKVMKILNSIRTTNSSENCKTSECQNEEMDLEKNNNSLSIAQQNQKKRNVKLLFQNHKRKNNQEKITHASEKGFMNQILQTKKQESNLVTLSEQENINLLQEYFENYNIWKQMKMRELKRFFLLHTIDEPIITCKACYHQLLFQVPLFKANKLQAQLEKFMKLNFNGFTDNLYLKDIKIEQLLQEAEFNQDKTKYKTQQEKDLEQNADFIKELKYNFNQLNSQNSDQIYSFKYYACQNGHLIGFTQDDNQLYNQMHIPDCNQLLILYPDLEYKVFSGYEDFQEVKLTEDQQIEIQEHKALMLLELNEISCIICNCVMNDSEKKDEEIKFQDQNVTDWRSKLEKHMKTEAHKLNEEIFLKSTRSPNYFFTN</sequence>
<dbReference type="Pfam" id="PF00271">
    <property type="entry name" value="Helicase_C"/>
    <property type="match status" value="1"/>
</dbReference>
<dbReference type="InterPro" id="IPR007502">
    <property type="entry name" value="Helicase-assoc_dom"/>
</dbReference>
<dbReference type="OMA" id="IETYYLE"/>
<feature type="compositionally biased region" description="Basic and acidic residues" evidence="5">
    <location>
        <begin position="67"/>
        <end position="79"/>
    </location>
</feature>
<dbReference type="Pfam" id="PF00270">
    <property type="entry name" value="DEAD"/>
    <property type="match status" value="1"/>
</dbReference>
<dbReference type="Gene3D" id="3.40.50.300">
    <property type="entry name" value="P-loop containing nucleotide triphosphate hydrolases"/>
    <property type="match status" value="2"/>
</dbReference>
<dbReference type="PROSITE" id="PS51194">
    <property type="entry name" value="HELICASE_CTER"/>
    <property type="match status" value="1"/>
</dbReference>
<keyword evidence="1" id="KW-0547">Nucleotide-binding</keyword>
<dbReference type="CDD" id="cd18791">
    <property type="entry name" value="SF2_C_RHA"/>
    <property type="match status" value="1"/>
</dbReference>
<organism evidence="8">
    <name type="scientific">Tetrahymena thermophila</name>
    <dbReference type="NCBI Taxonomy" id="5911"/>
    <lineage>
        <taxon>Eukaryota</taxon>
        <taxon>Sar</taxon>
        <taxon>Alveolata</taxon>
        <taxon>Ciliophora</taxon>
        <taxon>Intramacronucleata</taxon>
        <taxon>Oligohymenophorea</taxon>
        <taxon>Hymenostomatida</taxon>
        <taxon>Tetrahymenina</taxon>
        <taxon>Tetrahymenidae</taxon>
        <taxon>Tetrahymena</taxon>
    </lineage>
</organism>
<keyword evidence="4" id="KW-0067">ATP-binding</keyword>
<dbReference type="PANTHER" id="PTHR18934">
    <property type="entry name" value="ATP-DEPENDENT RNA HELICASE"/>
    <property type="match status" value="1"/>
</dbReference>
<dbReference type="GO" id="GO:0004386">
    <property type="term" value="F:helicase activity"/>
    <property type="evidence" value="ECO:0007669"/>
    <property type="project" value="UniProtKB-KW"/>
</dbReference>
<evidence type="ECO:0000256" key="2">
    <source>
        <dbReference type="ARBA" id="ARBA00022801"/>
    </source>
</evidence>
<accession>A4F2M3</accession>
<dbReference type="SMART" id="SM00847">
    <property type="entry name" value="HA2"/>
    <property type="match status" value="1"/>
</dbReference>
<evidence type="ECO:0000313" key="8">
    <source>
        <dbReference type="EMBL" id="BAF49175.2"/>
    </source>
</evidence>
<evidence type="ECO:0000259" key="7">
    <source>
        <dbReference type="PROSITE" id="PS51194"/>
    </source>
</evidence>
<dbReference type="InterPro" id="IPR014001">
    <property type="entry name" value="Helicase_ATP-bd"/>
</dbReference>
<dbReference type="InterPro" id="IPR011545">
    <property type="entry name" value="DEAD/DEAH_box_helicase_dom"/>
</dbReference>
<dbReference type="SUPFAM" id="SSF52540">
    <property type="entry name" value="P-loop containing nucleoside triphosphate hydrolases"/>
    <property type="match status" value="1"/>
</dbReference>
<dbReference type="PROSITE" id="PS51192">
    <property type="entry name" value="HELICASE_ATP_BIND_1"/>
    <property type="match status" value="1"/>
</dbReference>
<evidence type="ECO:0000256" key="5">
    <source>
        <dbReference type="SAM" id="MobiDB-lite"/>
    </source>
</evidence>
<protein>
    <submittedName>
        <fullName evidence="8">Putative DExH box RNA helicase Ema1p</fullName>
    </submittedName>
</protein>
<name>A4F2M3_TETTH</name>
<dbReference type="SMART" id="SM00490">
    <property type="entry name" value="HELICc"/>
    <property type="match status" value="1"/>
</dbReference>
<dbReference type="GO" id="GO:0005524">
    <property type="term" value="F:ATP binding"/>
    <property type="evidence" value="ECO:0007669"/>
    <property type="project" value="UniProtKB-KW"/>
</dbReference>
<dbReference type="Gene3D" id="1.20.120.1080">
    <property type="match status" value="1"/>
</dbReference>
<dbReference type="InterPro" id="IPR001650">
    <property type="entry name" value="Helicase_C-like"/>
</dbReference>
<feature type="region of interest" description="Disordered" evidence="5">
    <location>
        <begin position="61"/>
        <end position="99"/>
    </location>
</feature>
<dbReference type="CDD" id="cd17917">
    <property type="entry name" value="DEXHc_RHA-like"/>
    <property type="match status" value="1"/>
</dbReference>
<evidence type="ECO:0000256" key="3">
    <source>
        <dbReference type="ARBA" id="ARBA00022806"/>
    </source>
</evidence>
<dbReference type="SMART" id="SM00487">
    <property type="entry name" value="DEXDc"/>
    <property type="match status" value="1"/>
</dbReference>
<dbReference type="IntAct" id="A4F2M3">
    <property type="interactions" value="1"/>
</dbReference>
<dbReference type="GO" id="GO:0003723">
    <property type="term" value="F:RNA binding"/>
    <property type="evidence" value="ECO:0007669"/>
    <property type="project" value="TreeGrafter"/>
</dbReference>
<dbReference type="EMBL" id="AB292216">
    <property type="protein sequence ID" value="BAF49175.2"/>
    <property type="molecule type" value="mRNA"/>
</dbReference>